<dbReference type="EC" id="2.7.7.65" evidence="1"/>
<dbReference type="PROSITE" id="PS50887">
    <property type="entry name" value="GGDEF"/>
    <property type="match status" value="1"/>
</dbReference>
<reference evidence="6" key="1">
    <citation type="journal article" date="2019" name="Int. J. Syst. Evol. Microbiol.">
        <title>The Global Catalogue of Microorganisms (GCM) 10K type strain sequencing project: providing services to taxonomists for standard genome sequencing and annotation.</title>
        <authorList>
            <consortium name="The Broad Institute Genomics Platform"/>
            <consortium name="The Broad Institute Genome Sequencing Center for Infectious Disease"/>
            <person name="Wu L."/>
            <person name="Ma J."/>
        </authorList>
    </citation>
    <scope>NUCLEOTIDE SEQUENCE [LARGE SCALE GENOMIC DNA]</scope>
    <source>
        <strain evidence="6">CCUG 49452</strain>
    </source>
</reference>
<evidence type="ECO:0000256" key="1">
    <source>
        <dbReference type="ARBA" id="ARBA00012528"/>
    </source>
</evidence>
<dbReference type="PANTHER" id="PTHR45138">
    <property type="entry name" value="REGULATORY COMPONENTS OF SENSORY TRANSDUCTION SYSTEM"/>
    <property type="match status" value="1"/>
</dbReference>
<dbReference type="Gene3D" id="3.30.70.270">
    <property type="match status" value="1"/>
</dbReference>
<comment type="caution">
    <text evidence="5">The sequence shown here is derived from an EMBL/GenBank/DDBJ whole genome shotgun (WGS) entry which is preliminary data.</text>
</comment>
<protein>
    <recommendedName>
        <fullName evidence="1">diguanylate cyclase</fullName>
        <ecNumber evidence="1">2.7.7.65</ecNumber>
    </recommendedName>
</protein>
<dbReference type="InterPro" id="IPR029787">
    <property type="entry name" value="Nucleotide_cyclase"/>
</dbReference>
<dbReference type="InterPro" id="IPR050469">
    <property type="entry name" value="Diguanylate_Cyclase"/>
</dbReference>
<dbReference type="InterPro" id="IPR043128">
    <property type="entry name" value="Rev_trsase/Diguanyl_cyclase"/>
</dbReference>
<dbReference type="InterPro" id="IPR000160">
    <property type="entry name" value="GGDEF_dom"/>
</dbReference>
<dbReference type="NCBIfam" id="TIGR00254">
    <property type="entry name" value="GGDEF"/>
    <property type="match status" value="1"/>
</dbReference>
<dbReference type="CDD" id="cd01949">
    <property type="entry name" value="GGDEF"/>
    <property type="match status" value="1"/>
</dbReference>
<organism evidence="5 6">
    <name type="scientific">Giesbergeria sinuosa</name>
    <dbReference type="NCBI Taxonomy" id="80883"/>
    <lineage>
        <taxon>Bacteria</taxon>
        <taxon>Pseudomonadati</taxon>
        <taxon>Pseudomonadota</taxon>
        <taxon>Betaproteobacteria</taxon>
        <taxon>Burkholderiales</taxon>
        <taxon>Comamonadaceae</taxon>
        <taxon>Giesbergeria</taxon>
    </lineage>
</organism>
<keyword evidence="3" id="KW-1133">Transmembrane helix</keyword>
<proteinExistence type="predicted"/>
<accession>A0ABV9QHE8</accession>
<feature type="transmembrane region" description="Helical" evidence="3">
    <location>
        <begin position="187"/>
        <end position="207"/>
    </location>
</feature>
<feature type="transmembrane region" description="Helical" evidence="3">
    <location>
        <begin position="117"/>
        <end position="137"/>
    </location>
</feature>
<dbReference type="EMBL" id="JBHSHJ010000010">
    <property type="protein sequence ID" value="MFC4789767.1"/>
    <property type="molecule type" value="Genomic_DNA"/>
</dbReference>
<dbReference type="PANTHER" id="PTHR45138:SF9">
    <property type="entry name" value="DIGUANYLATE CYCLASE DGCM-RELATED"/>
    <property type="match status" value="1"/>
</dbReference>
<evidence type="ECO:0000256" key="2">
    <source>
        <dbReference type="ARBA" id="ARBA00034247"/>
    </source>
</evidence>
<evidence type="ECO:0000259" key="4">
    <source>
        <dbReference type="PROSITE" id="PS50887"/>
    </source>
</evidence>
<keyword evidence="6" id="KW-1185">Reference proteome</keyword>
<feature type="transmembrane region" description="Helical" evidence="3">
    <location>
        <begin position="37"/>
        <end position="57"/>
    </location>
</feature>
<dbReference type="Pfam" id="PF00990">
    <property type="entry name" value="GGDEF"/>
    <property type="match status" value="1"/>
</dbReference>
<dbReference type="Proteomes" id="UP001596001">
    <property type="component" value="Unassembled WGS sequence"/>
</dbReference>
<dbReference type="SUPFAM" id="SSF55073">
    <property type="entry name" value="Nucleotide cyclase"/>
    <property type="match status" value="1"/>
</dbReference>
<keyword evidence="3" id="KW-0472">Membrane</keyword>
<feature type="domain" description="GGDEF" evidence="4">
    <location>
        <begin position="250"/>
        <end position="384"/>
    </location>
</feature>
<feature type="transmembrane region" description="Helical" evidence="3">
    <location>
        <begin position="94"/>
        <end position="111"/>
    </location>
</feature>
<feature type="transmembrane region" description="Helical" evidence="3">
    <location>
        <begin position="63"/>
        <end position="82"/>
    </location>
</feature>
<sequence length="389" mass="42680">MPVDMPTVLLAIVVVACSMGSAVLVSGWRLPRPDGLALWGVGLLLLALGFVLFGLHGWLDMPWLLWLGNVLLSLSYALVLLALEHFHQRRCSPWMLAGPVWLVALLSWGFLHQPQWRVPAVDMVLLGQWCIVAASVFRCQTGPLERGRWLLLLGASLMGVVYLGRLWSQVMGWSQIDQLLLSQLPQVLTHFAGLAGLVFLTLGYVLMTKERADAEFRQNARLDALTGVPNRSAFLDTFQHVLAQAARGRWPVSLLMADIDKFKVINDTYGHLAGDAVLRAVAQRLQSGLRAQDTLGRYGGEEFLVLLPDTPMAGARTLAQHLRYSVEQMVVPWEGQSIAVTISVGVYGCIPDGVQDAQALIDRADQAMYAAKRAGRNRVEVADVALACA</sequence>
<evidence type="ECO:0000313" key="6">
    <source>
        <dbReference type="Proteomes" id="UP001596001"/>
    </source>
</evidence>
<keyword evidence="3" id="KW-0812">Transmembrane</keyword>
<gene>
    <name evidence="5" type="ORF">ACFO6X_12330</name>
</gene>
<feature type="transmembrane region" description="Helical" evidence="3">
    <location>
        <begin position="6"/>
        <end position="25"/>
    </location>
</feature>
<evidence type="ECO:0000313" key="5">
    <source>
        <dbReference type="EMBL" id="MFC4789767.1"/>
    </source>
</evidence>
<dbReference type="SMART" id="SM00267">
    <property type="entry name" value="GGDEF"/>
    <property type="match status" value="1"/>
</dbReference>
<evidence type="ECO:0000256" key="3">
    <source>
        <dbReference type="SAM" id="Phobius"/>
    </source>
</evidence>
<comment type="catalytic activity">
    <reaction evidence="2">
        <text>2 GTP = 3',3'-c-di-GMP + 2 diphosphate</text>
        <dbReference type="Rhea" id="RHEA:24898"/>
        <dbReference type="ChEBI" id="CHEBI:33019"/>
        <dbReference type="ChEBI" id="CHEBI:37565"/>
        <dbReference type="ChEBI" id="CHEBI:58805"/>
        <dbReference type="EC" id="2.7.7.65"/>
    </reaction>
</comment>
<dbReference type="RefSeq" id="WP_382433454.1">
    <property type="nucleotide sequence ID" value="NZ_JBHSHJ010000010.1"/>
</dbReference>
<feature type="transmembrane region" description="Helical" evidence="3">
    <location>
        <begin position="149"/>
        <end position="167"/>
    </location>
</feature>
<name>A0ABV9QHE8_9BURK</name>